<feature type="non-terminal residue" evidence="2">
    <location>
        <position position="1"/>
    </location>
</feature>
<name>A0A0A9W2B8_LYGHE</name>
<evidence type="ECO:0000256" key="1">
    <source>
        <dbReference type="SAM" id="MobiDB-lite"/>
    </source>
</evidence>
<feature type="region of interest" description="Disordered" evidence="1">
    <location>
        <begin position="389"/>
        <end position="414"/>
    </location>
</feature>
<proteinExistence type="predicted"/>
<dbReference type="Gene3D" id="3.60.10.10">
    <property type="entry name" value="Endonuclease/exonuclease/phosphatase"/>
    <property type="match status" value="1"/>
</dbReference>
<dbReference type="InterPro" id="IPR036691">
    <property type="entry name" value="Endo/exonu/phosph_ase_sf"/>
</dbReference>
<protein>
    <submittedName>
        <fullName evidence="2">Craniofacial development protein 2</fullName>
    </submittedName>
</protein>
<dbReference type="SUPFAM" id="SSF56219">
    <property type="entry name" value="DNase I-like"/>
    <property type="match status" value="1"/>
</dbReference>
<evidence type="ECO:0000313" key="2">
    <source>
        <dbReference type="EMBL" id="JAG02577.1"/>
    </source>
</evidence>
<reference evidence="2" key="2">
    <citation type="submission" date="2014-07" db="EMBL/GenBank/DDBJ databases">
        <authorList>
            <person name="Hull J."/>
        </authorList>
    </citation>
    <scope>NUCLEOTIDE SEQUENCE</scope>
</reference>
<feature type="non-terminal residue" evidence="2">
    <location>
        <position position="505"/>
    </location>
</feature>
<organism evidence="2">
    <name type="scientific">Lygus hesperus</name>
    <name type="common">Western plant bug</name>
    <dbReference type="NCBI Taxonomy" id="30085"/>
    <lineage>
        <taxon>Eukaryota</taxon>
        <taxon>Metazoa</taxon>
        <taxon>Ecdysozoa</taxon>
        <taxon>Arthropoda</taxon>
        <taxon>Hexapoda</taxon>
        <taxon>Insecta</taxon>
        <taxon>Pterygota</taxon>
        <taxon>Neoptera</taxon>
        <taxon>Paraneoptera</taxon>
        <taxon>Hemiptera</taxon>
        <taxon>Heteroptera</taxon>
        <taxon>Panheteroptera</taxon>
        <taxon>Cimicomorpha</taxon>
        <taxon>Miridae</taxon>
        <taxon>Mirini</taxon>
        <taxon>Lygus</taxon>
    </lineage>
</organism>
<reference evidence="2" key="1">
    <citation type="journal article" date="2014" name="PLoS ONE">
        <title>Transcriptome-Based Identification of ABC Transporters in the Western Tarnished Plant Bug Lygus hesperus.</title>
        <authorList>
            <person name="Hull J.J."/>
            <person name="Chaney K."/>
            <person name="Geib S.M."/>
            <person name="Fabrick J.A."/>
            <person name="Brent C.S."/>
            <person name="Walsh D."/>
            <person name="Lavine L.C."/>
        </authorList>
    </citation>
    <scope>NUCLEOTIDE SEQUENCE</scope>
</reference>
<dbReference type="CDD" id="cd09076">
    <property type="entry name" value="L1-EN"/>
    <property type="match status" value="1"/>
</dbReference>
<accession>A0A0A9W2B8</accession>
<dbReference type="PANTHER" id="PTHR19446">
    <property type="entry name" value="REVERSE TRANSCRIPTASES"/>
    <property type="match status" value="1"/>
</dbReference>
<sequence>SGAVAGQGGTGFLIDNKLKSSVLNFKPINERLCTLRMKARFFNISFVCAYAPTEEAEEEAKDIFYEDLEREMSSVPRHDVRVLMGDFNAKVGREEVYWNTVGKESLHEISNDNGERLIDLAVANDMVVKSTWLQRQRIRKATWCSPDGVTSNQIDHVLIDRRHASDILEVDSCRGADADSDHYLVRVKYRQRIACYRQSRISSGITRYDDSKLKTDERLVEEYGRKVDAVLSEVETPQSLSIPDKWDRLKTVLHSAAEEILGERQQLRREEWYDEECKRKVEERHAARIKKMERTTRATTEEYRQKRKEADRTCRRKSRAYDKKQIEDLAEAAELPNSRKFYQQTKDIKRGFQPREVFCKDKEGNLLGSREQVLDRWAQYFRELLNATDDSHTDEDVNSQPMSDRENEIPTSPPTRAEVVEAIKSLKNNKAPGEDGITAEMIKYGGEQLTSEIHELVRAVWEAETMPDQWRTSIVCPIHKKGDKAVCDHYRGIALLSTVYKILAK</sequence>
<dbReference type="AlphaFoldDB" id="A0A0A9W2B8"/>
<dbReference type="EMBL" id="GBHO01041027">
    <property type="protein sequence ID" value="JAG02577.1"/>
    <property type="molecule type" value="Transcribed_RNA"/>
</dbReference>
<gene>
    <name evidence="2" type="primary">CFDP2_23</name>
    <name evidence="2" type="ORF">CM83_6994</name>
</gene>